<dbReference type="SUPFAM" id="SSF55874">
    <property type="entry name" value="ATPase domain of HSP90 chaperone/DNA topoisomerase II/histidine kinase"/>
    <property type="match status" value="1"/>
</dbReference>
<dbReference type="CDD" id="cd00082">
    <property type="entry name" value="HisKA"/>
    <property type="match status" value="1"/>
</dbReference>
<evidence type="ECO:0000313" key="14">
    <source>
        <dbReference type="Proteomes" id="UP000321379"/>
    </source>
</evidence>
<evidence type="ECO:0000256" key="2">
    <source>
        <dbReference type="ARBA" id="ARBA00004236"/>
    </source>
</evidence>
<evidence type="ECO:0000256" key="4">
    <source>
        <dbReference type="ARBA" id="ARBA00022553"/>
    </source>
</evidence>
<dbReference type="PROSITE" id="PS50109">
    <property type="entry name" value="HIS_KIN"/>
    <property type="match status" value="1"/>
</dbReference>
<dbReference type="RefSeq" id="WP_147782364.1">
    <property type="nucleotide sequence ID" value="NZ_VRMG01000004.1"/>
</dbReference>
<dbReference type="InterPro" id="IPR003661">
    <property type="entry name" value="HisK_dim/P_dom"/>
</dbReference>
<comment type="caution">
    <text evidence="13">The sequence shown here is derived from an EMBL/GenBank/DDBJ whole genome shotgun (WGS) entry which is preliminary data.</text>
</comment>
<dbReference type="Pfam" id="PF00512">
    <property type="entry name" value="HisKA"/>
    <property type="match status" value="1"/>
</dbReference>
<proteinExistence type="predicted"/>
<evidence type="ECO:0000256" key="5">
    <source>
        <dbReference type="ARBA" id="ARBA00022679"/>
    </source>
</evidence>
<evidence type="ECO:0000256" key="6">
    <source>
        <dbReference type="ARBA" id="ARBA00022692"/>
    </source>
</evidence>
<dbReference type="GO" id="GO:0000155">
    <property type="term" value="F:phosphorelay sensor kinase activity"/>
    <property type="evidence" value="ECO:0007669"/>
    <property type="project" value="InterPro"/>
</dbReference>
<dbReference type="Pfam" id="PF02518">
    <property type="entry name" value="HATPase_c"/>
    <property type="match status" value="1"/>
</dbReference>
<dbReference type="PANTHER" id="PTHR45436">
    <property type="entry name" value="SENSOR HISTIDINE KINASE YKOH"/>
    <property type="match status" value="1"/>
</dbReference>
<dbReference type="InterPro" id="IPR050428">
    <property type="entry name" value="TCS_sensor_his_kinase"/>
</dbReference>
<keyword evidence="6 11" id="KW-0812">Transmembrane</keyword>
<keyword evidence="4" id="KW-0597">Phosphoprotein</keyword>
<feature type="domain" description="Histidine kinase" evidence="12">
    <location>
        <begin position="121"/>
        <end position="339"/>
    </location>
</feature>
<dbReference type="PANTHER" id="PTHR45436:SF5">
    <property type="entry name" value="SENSOR HISTIDINE KINASE TRCS"/>
    <property type="match status" value="1"/>
</dbReference>
<dbReference type="SUPFAM" id="SSF47384">
    <property type="entry name" value="Homodimeric domain of signal transducing histidine kinase"/>
    <property type="match status" value="1"/>
</dbReference>
<comment type="subcellular location">
    <subcellularLocation>
        <location evidence="2">Cell membrane</location>
    </subcellularLocation>
</comment>
<sequence length="342" mass="36286">MSRDDGDDRRTDALADSDADAVRRASRRVGWQITLATAVVVFAAIGAVFFFVLSRIRPGELFELVPDRNNIDISANDLLLLALVLGTVGVVLAGVLSWIIARRAVRPLGDALRIQRAFIADASHELRTPLTVLDARLQVLQRSLAADDPSTPVVAELRRDARSLMDVVNDLLEAAEAASSRGDDTGPEDLTEIAELAVESMRVVGQDRNVGIELDAPGPLFTPLPAVSAHRCLVALLDNALRYSPDGSMVTVTLRGTKNRVSLEVKDQGPGIRGISPDRVFDRFAKSGDATGGGGTTRTGFGIGLALVRDIAVSHGGTVSVKETSANGTVVVLTVPRASERG</sequence>
<feature type="transmembrane region" description="Helical" evidence="11">
    <location>
        <begin position="33"/>
        <end position="53"/>
    </location>
</feature>
<keyword evidence="5" id="KW-0808">Transferase</keyword>
<keyword evidence="7 13" id="KW-0418">Kinase</keyword>
<name>A0A5C8UU96_9MICO</name>
<evidence type="ECO:0000256" key="9">
    <source>
        <dbReference type="ARBA" id="ARBA00023012"/>
    </source>
</evidence>
<evidence type="ECO:0000256" key="3">
    <source>
        <dbReference type="ARBA" id="ARBA00012438"/>
    </source>
</evidence>
<dbReference type="SMART" id="SM00388">
    <property type="entry name" value="HisKA"/>
    <property type="match status" value="1"/>
</dbReference>
<accession>A0A5C8UU96</accession>
<reference evidence="13 14" key="1">
    <citation type="submission" date="2019-08" db="EMBL/GenBank/DDBJ databases">
        <title>Bacterial whole genome sequence for Glaciihabitans sp. CHu50b-6-2.</title>
        <authorList>
            <person name="Jin L."/>
        </authorList>
    </citation>
    <scope>NUCLEOTIDE SEQUENCE [LARGE SCALE GENOMIC DNA]</scope>
    <source>
        <strain evidence="13 14">CHu50b-6-2</strain>
    </source>
</reference>
<evidence type="ECO:0000256" key="8">
    <source>
        <dbReference type="ARBA" id="ARBA00022989"/>
    </source>
</evidence>
<keyword evidence="14" id="KW-1185">Reference proteome</keyword>
<evidence type="ECO:0000256" key="10">
    <source>
        <dbReference type="ARBA" id="ARBA00023136"/>
    </source>
</evidence>
<evidence type="ECO:0000256" key="11">
    <source>
        <dbReference type="SAM" id="Phobius"/>
    </source>
</evidence>
<evidence type="ECO:0000256" key="1">
    <source>
        <dbReference type="ARBA" id="ARBA00000085"/>
    </source>
</evidence>
<dbReference type="InterPro" id="IPR003594">
    <property type="entry name" value="HATPase_dom"/>
</dbReference>
<evidence type="ECO:0000259" key="12">
    <source>
        <dbReference type="PROSITE" id="PS50109"/>
    </source>
</evidence>
<keyword evidence="9" id="KW-0902">Two-component regulatory system</keyword>
<keyword evidence="8 11" id="KW-1133">Transmembrane helix</keyword>
<dbReference type="Proteomes" id="UP000321379">
    <property type="component" value="Unassembled WGS sequence"/>
</dbReference>
<dbReference type="EMBL" id="VRMG01000004">
    <property type="protein sequence ID" value="TXN32114.1"/>
    <property type="molecule type" value="Genomic_DNA"/>
</dbReference>
<dbReference type="Gene3D" id="1.10.287.130">
    <property type="match status" value="1"/>
</dbReference>
<dbReference type="GO" id="GO:0005886">
    <property type="term" value="C:plasma membrane"/>
    <property type="evidence" value="ECO:0007669"/>
    <property type="project" value="UniProtKB-SubCell"/>
</dbReference>
<dbReference type="AlphaFoldDB" id="A0A5C8UU96"/>
<dbReference type="EC" id="2.7.13.3" evidence="3"/>
<feature type="transmembrane region" description="Helical" evidence="11">
    <location>
        <begin position="78"/>
        <end position="101"/>
    </location>
</feature>
<protein>
    <recommendedName>
        <fullName evidence="3">histidine kinase</fullName>
        <ecNumber evidence="3">2.7.13.3</ecNumber>
    </recommendedName>
</protein>
<keyword evidence="10 11" id="KW-0472">Membrane</keyword>
<dbReference type="PRINTS" id="PR00344">
    <property type="entry name" value="BCTRLSENSOR"/>
</dbReference>
<dbReference type="CDD" id="cd00075">
    <property type="entry name" value="HATPase"/>
    <property type="match status" value="1"/>
</dbReference>
<dbReference type="InterPro" id="IPR036890">
    <property type="entry name" value="HATPase_C_sf"/>
</dbReference>
<organism evidence="13 14">
    <name type="scientific">Lacisediminihabitans profunda</name>
    <dbReference type="NCBI Taxonomy" id="2594790"/>
    <lineage>
        <taxon>Bacteria</taxon>
        <taxon>Bacillati</taxon>
        <taxon>Actinomycetota</taxon>
        <taxon>Actinomycetes</taxon>
        <taxon>Micrococcales</taxon>
        <taxon>Microbacteriaceae</taxon>
        <taxon>Lacisediminihabitans</taxon>
    </lineage>
</organism>
<comment type="catalytic activity">
    <reaction evidence="1">
        <text>ATP + protein L-histidine = ADP + protein N-phospho-L-histidine.</text>
        <dbReference type="EC" id="2.7.13.3"/>
    </reaction>
</comment>
<evidence type="ECO:0000256" key="7">
    <source>
        <dbReference type="ARBA" id="ARBA00022777"/>
    </source>
</evidence>
<dbReference type="Gene3D" id="3.30.565.10">
    <property type="entry name" value="Histidine kinase-like ATPase, C-terminal domain"/>
    <property type="match status" value="1"/>
</dbReference>
<dbReference type="InterPro" id="IPR005467">
    <property type="entry name" value="His_kinase_dom"/>
</dbReference>
<evidence type="ECO:0000313" key="13">
    <source>
        <dbReference type="EMBL" id="TXN32114.1"/>
    </source>
</evidence>
<dbReference type="InterPro" id="IPR036097">
    <property type="entry name" value="HisK_dim/P_sf"/>
</dbReference>
<dbReference type="SMART" id="SM00387">
    <property type="entry name" value="HATPase_c"/>
    <property type="match status" value="1"/>
</dbReference>
<gene>
    <name evidence="13" type="ORF">FVP33_04150</name>
</gene>
<dbReference type="InterPro" id="IPR004358">
    <property type="entry name" value="Sig_transdc_His_kin-like_C"/>
</dbReference>